<gene>
    <name evidence="1" type="ORF">BofuT4_uP063310.1</name>
</gene>
<name>G2XSY5_BOTF4</name>
<dbReference type="AlphaFoldDB" id="G2XSY5"/>
<accession>G2XSY5</accession>
<evidence type="ECO:0000313" key="2">
    <source>
        <dbReference type="Proteomes" id="UP000008177"/>
    </source>
</evidence>
<reference evidence="2" key="1">
    <citation type="journal article" date="2011" name="PLoS Genet.">
        <title>Genomic analysis of the necrotrophic fungal pathogens Sclerotinia sclerotiorum and Botrytis cinerea.</title>
        <authorList>
            <person name="Amselem J."/>
            <person name="Cuomo C.A."/>
            <person name="van Kan J.A."/>
            <person name="Viaud M."/>
            <person name="Benito E.P."/>
            <person name="Couloux A."/>
            <person name="Coutinho P.M."/>
            <person name="de Vries R.P."/>
            <person name="Dyer P.S."/>
            <person name="Fillinger S."/>
            <person name="Fournier E."/>
            <person name="Gout L."/>
            <person name="Hahn M."/>
            <person name="Kohn L."/>
            <person name="Lapalu N."/>
            <person name="Plummer K.M."/>
            <person name="Pradier J.M."/>
            <person name="Quevillon E."/>
            <person name="Sharon A."/>
            <person name="Simon A."/>
            <person name="ten Have A."/>
            <person name="Tudzynski B."/>
            <person name="Tudzynski P."/>
            <person name="Wincker P."/>
            <person name="Andrew M."/>
            <person name="Anthouard V."/>
            <person name="Beever R.E."/>
            <person name="Beffa R."/>
            <person name="Benoit I."/>
            <person name="Bouzid O."/>
            <person name="Brault B."/>
            <person name="Chen Z."/>
            <person name="Choquer M."/>
            <person name="Collemare J."/>
            <person name="Cotton P."/>
            <person name="Danchin E.G."/>
            <person name="Da Silva C."/>
            <person name="Gautier A."/>
            <person name="Giraud C."/>
            <person name="Giraud T."/>
            <person name="Gonzalez C."/>
            <person name="Grossetete S."/>
            <person name="Guldener U."/>
            <person name="Henrissat B."/>
            <person name="Howlett B.J."/>
            <person name="Kodira C."/>
            <person name="Kretschmer M."/>
            <person name="Lappartient A."/>
            <person name="Leroch M."/>
            <person name="Levis C."/>
            <person name="Mauceli E."/>
            <person name="Neuveglise C."/>
            <person name="Oeser B."/>
            <person name="Pearson M."/>
            <person name="Poulain J."/>
            <person name="Poussereau N."/>
            <person name="Quesneville H."/>
            <person name="Rascle C."/>
            <person name="Schumacher J."/>
            <person name="Segurens B."/>
            <person name="Sexton A."/>
            <person name="Silva E."/>
            <person name="Sirven C."/>
            <person name="Soanes D.M."/>
            <person name="Talbot N.J."/>
            <person name="Templeton M."/>
            <person name="Yandava C."/>
            <person name="Yarden O."/>
            <person name="Zeng Q."/>
            <person name="Rollins J.A."/>
            <person name="Lebrun M.H."/>
            <person name="Dickman M."/>
        </authorList>
    </citation>
    <scope>NUCLEOTIDE SEQUENCE [LARGE SCALE GENOMIC DNA]</scope>
    <source>
        <strain evidence="2">T4</strain>
    </source>
</reference>
<dbReference type="Proteomes" id="UP000008177">
    <property type="component" value="Unplaced contigs"/>
</dbReference>
<proteinExistence type="predicted"/>
<dbReference type="EMBL" id="FQ790264">
    <property type="protein sequence ID" value="CCD43699.1"/>
    <property type="molecule type" value="Genomic_DNA"/>
</dbReference>
<evidence type="ECO:0000313" key="1">
    <source>
        <dbReference type="EMBL" id="CCD43699.1"/>
    </source>
</evidence>
<sequence length="40" mass="4488">MARDKLGNLPTWGRSGVMIGISHVYLLCKQVPEQALEYNV</sequence>
<protein>
    <submittedName>
        <fullName evidence="1">Uncharacterized protein</fullName>
    </submittedName>
</protein>
<dbReference type="HOGENOM" id="CLU_3299245_0_0_1"/>
<dbReference type="InParanoid" id="G2XSY5"/>
<organism evidence="1 2">
    <name type="scientific">Botryotinia fuckeliana (strain T4)</name>
    <name type="common">Noble rot fungus</name>
    <name type="synonym">Botrytis cinerea</name>
    <dbReference type="NCBI Taxonomy" id="999810"/>
    <lineage>
        <taxon>Eukaryota</taxon>
        <taxon>Fungi</taxon>
        <taxon>Dikarya</taxon>
        <taxon>Ascomycota</taxon>
        <taxon>Pezizomycotina</taxon>
        <taxon>Leotiomycetes</taxon>
        <taxon>Helotiales</taxon>
        <taxon>Sclerotiniaceae</taxon>
        <taxon>Botrytis</taxon>
    </lineage>
</organism>